<protein>
    <recommendedName>
        <fullName evidence="3">EF-hand domain-containing protein</fullName>
    </recommendedName>
</protein>
<proteinExistence type="predicted"/>
<evidence type="ECO:0000256" key="1">
    <source>
        <dbReference type="ARBA" id="ARBA00022837"/>
    </source>
</evidence>
<sequence>MIGKSAHFILLSAVLAAFLVSMASSQWDACCPSLFGFCGDGSGGTPCCGRSPCNFWCCNCGRCHGRRKRDVSGVLEPTGFQRMDKDGNGHVDKEEAHLHLLSGGCGNYTEKVVDFEHNFKKYDKDGDGKLSYAEINTAH</sequence>
<dbReference type="CDD" id="cd00051">
    <property type="entry name" value="EFh"/>
    <property type="match status" value="1"/>
</dbReference>
<evidence type="ECO:0000313" key="5">
    <source>
        <dbReference type="Proteomes" id="UP001642540"/>
    </source>
</evidence>
<feature type="signal peptide" evidence="2">
    <location>
        <begin position="1"/>
        <end position="25"/>
    </location>
</feature>
<dbReference type="SUPFAM" id="SSF47473">
    <property type="entry name" value="EF-hand"/>
    <property type="match status" value="1"/>
</dbReference>
<keyword evidence="1" id="KW-0106">Calcium</keyword>
<dbReference type="EMBL" id="CAXLJM020000068">
    <property type="protein sequence ID" value="CAL8123075.1"/>
    <property type="molecule type" value="Genomic_DNA"/>
</dbReference>
<dbReference type="InterPro" id="IPR011992">
    <property type="entry name" value="EF-hand-dom_pair"/>
</dbReference>
<dbReference type="InterPro" id="IPR002048">
    <property type="entry name" value="EF_hand_dom"/>
</dbReference>
<evidence type="ECO:0000313" key="4">
    <source>
        <dbReference type="EMBL" id="CAL8123075.1"/>
    </source>
</evidence>
<feature type="domain" description="EF-hand" evidence="3">
    <location>
        <begin position="110"/>
        <end position="139"/>
    </location>
</feature>
<gene>
    <name evidence="4" type="ORF">ODALV1_LOCUS20081</name>
</gene>
<feature type="domain" description="EF-hand" evidence="3">
    <location>
        <begin position="80"/>
        <end position="106"/>
    </location>
</feature>
<dbReference type="Pfam" id="PF13499">
    <property type="entry name" value="EF-hand_7"/>
    <property type="match status" value="1"/>
</dbReference>
<feature type="chain" id="PRO_5045281120" description="EF-hand domain-containing protein" evidence="2">
    <location>
        <begin position="26"/>
        <end position="139"/>
    </location>
</feature>
<reference evidence="4 5" key="1">
    <citation type="submission" date="2024-08" db="EMBL/GenBank/DDBJ databases">
        <authorList>
            <person name="Cucini C."/>
            <person name="Frati F."/>
        </authorList>
    </citation>
    <scope>NUCLEOTIDE SEQUENCE [LARGE SCALE GENOMIC DNA]</scope>
</reference>
<keyword evidence="2" id="KW-0732">Signal</keyword>
<accession>A0ABP1R8S1</accession>
<dbReference type="Gene3D" id="1.10.238.10">
    <property type="entry name" value="EF-hand"/>
    <property type="match status" value="1"/>
</dbReference>
<dbReference type="PROSITE" id="PS00018">
    <property type="entry name" value="EF_HAND_1"/>
    <property type="match status" value="1"/>
</dbReference>
<organism evidence="4 5">
    <name type="scientific">Orchesella dallaii</name>
    <dbReference type="NCBI Taxonomy" id="48710"/>
    <lineage>
        <taxon>Eukaryota</taxon>
        <taxon>Metazoa</taxon>
        <taxon>Ecdysozoa</taxon>
        <taxon>Arthropoda</taxon>
        <taxon>Hexapoda</taxon>
        <taxon>Collembola</taxon>
        <taxon>Entomobryomorpha</taxon>
        <taxon>Entomobryoidea</taxon>
        <taxon>Orchesellidae</taxon>
        <taxon>Orchesellinae</taxon>
        <taxon>Orchesella</taxon>
    </lineage>
</organism>
<dbReference type="Proteomes" id="UP001642540">
    <property type="component" value="Unassembled WGS sequence"/>
</dbReference>
<name>A0ABP1R8S1_9HEXA</name>
<dbReference type="PROSITE" id="PS50222">
    <property type="entry name" value="EF_HAND_2"/>
    <property type="match status" value="2"/>
</dbReference>
<evidence type="ECO:0000259" key="3">
    <source>
        <dbReference type="PROSITE" id="PS50222"/>
    </source>
</evidence>
<keyword evidence="5" id="KW-1185">Reference proteome</keyword>
<comment type="caution">
    <text evidence="4">The sequence shown here is derived from an EMBL/GenBank/DDBJ whole genome shotgun (WGS) entry which is preliminary data.</text>
</comment>
<evidence type="ECO:0000256" key="2">
    <source>
        <dbReference type="SAM" id="SignalP"/>
    </source>
</evidence>
<dbReference type="InterPro" id="IPR018247">
    <property type="entry name" value="EF_Hand_1_Ca_BS"/>
</dbReference>